<reference evidence="8 9" key="1">
    <citation type="submission" date="2019-05" db="EMBL/GenBank/DDBJ databases">
        <title>Draft Genome of Bradyrhizobium elkanii strain SEMIA 938, Used in Commercial Inoculants for Lupinus spp. in Brazil.</title>
        <authorList>
            <person name="Hungria M."/>
            <person name="Delamuta J.R.M."/>
            <person name="Ribeiro R.A."/>
            <person name="Nogueira M.A."/>
        </authorList>
    </citation>
    <scope>NUCLEOTIDE SEQUENCE [LARGE SCALE GENOMIC DNA]</scope>
    <source>
        <strain evidence="8 9">Semia 938</strain>
    </source>
</reference>
<evidence type="ECO:0000313" key="9">
    <source>
        <dbReference type="Proteomes" id="UP000305095"/>
    </source>
</evidence>
<feature type="domain" description="AMP-binding enzyme C-terminal" evidence="7">
    <location>
        <begin position="409"/>
        <end position="484"/>
    </location>
</feature>
<dbReference type="PANTHER" id="PTHR43767">
    <property type="entry name" value="LONG-CHAIN-FATTY-ACID--COA LIGASE"/>
    <property type="match status" value="1"/>
</dbReference>
<name>A0A4U6S2L7_BRAEL</name>
<dbReference type="RefSeq" id="WP_137478622.1">
    <property type="nucleotide sequence ID" value="NZ_SZZP01000007.1"/>
</dbReference>
<dbReference type="InterPro" id="IPR050237">
    <property type="entry name" value="ATP-dep_AMP-bd_enzyme"/>
</dbReference>
<dbReference type="Gene3D" id="3.30.300.30">
    <property type="match status" value="1"/>
</dbReference>
<dbReference type="SUPFAM" id="SSF56801">
    <property type="entry name" value="Acetyl-CoA synthetase-like"/>
    <property type="match status" value="1"/>
</dbReference>
<dbReference type="NCBIfam" id="NF004797">
    <property type="entry name" value="PRK06145.1"/>
    <property type="match status" value="1"/>
</dbReference>
<gene>
    <name evidence="8" type="ORF">FDV58_13170</name>
</gene>
<sequence length="498" mass="54530">MINLSSFIAFHARRTPDRCALKYRGEDISYADFDLRIRQVGGWLAGRGIAPGDVVAVLMKNSAAFLELVFATSHIGAVFLPINYRLSADEVGYIVGNSGARLLVADDEFAAIAAGGAPVVLLDEVAQSSVANLAPDIAPAPIHVRRPRDLMRLMYTSGTTDRPKGVMLSYENIYWKSADQTLVLGLNADTRLLVVGPLYHVGALDLPGIAVLWHGGMLCIHRTFEPEPALAAIEREKLNAAWFAPVMTTALLTCPNRARYDVSSLQWAIGGGEKTPELRIRAFSHYFKNARYIDAYGLTESCGGDTFMDAGREIEKIGSTGRAIAHIEIEIRDDAGKRLPAGQNGEICLRGPKVTQGYWKDPEKTASAFIGDWFRTGDVGYLDDDGFLYLTDRKKDMIISGGENIASSEVERVIYEMPEVREVAVIGLPDARWGEKPVAIVVLADNAKLDLPGLTDFCRTRLAGFKVPRQLVIRDSLPRNPSGKVLKRVLRAELEATA</sequence>
<dbReference type="EC" id="6.2.1.44" evidence="4"/>
<dbReference type="Proteomes" id="UP000305095">
    <property type="component" value="Unassembled WGS sequence"/>
</dbReference>
<comment type="similarity">
    <text evidence="1">Belongs to the ATP-dependent AMP-binding enzyme family.</text>
</comment>
<comment type="catalytic activity">
    <reaction evidence="3">
        <text>3-(methylsulfanyl)propanoate + ATP + CoA = 3-(methylsulfanyl)propanoyl-CoA + AMP + diphosphate</text>
        <dbReference type="Rhea" id="RHEA:43052"/>
        <dbReference type="ChEBI" id="CHEBI:30616"/>
        <dbReference type="ChEBI" id="CHEBI:33019"/>
        <dbReference type="ChEBI" id="CHEBI:49016"/>
        <dbReference type="ChEBI" id="CHEBI:57287"/>
        <dbReference type="ChEBI" id="CHEBI:82815"/>
        <dbReference type="ChEBI" id="CHEBI:456215"/>
        <dbReference type="EC" id="6.2.1.44"/>
    </reaction>
    <physiologicalReaction direction="left-to-right" evidence="3">
        <dbReference type="Rhea" id="RHEA:43053"/>
    </physiologicalReaction>
</comment>
<dbReference type="GO" id="GO:0016878">
    <property type="term" value="F:acid-thiol ligase activity"/>
    <property type="evidence" value="ECO:0007669"/>
    <property type="project" value="UniProtKB-ARBA"/>
</dbReference>
<dbReference type="CDD" id="cd17631">
    <property type="entry name" value="FACL_FadD13-like"/>
    <property type="match status" value="1"/>
</dbReference>
<dbReference type="Pfam" id="PF13193">
    <property type="entry name" value="AMP-binding_C"/>
    <property type="match status" value="1"/>
</dbReference>
<evidence type="ECO:0000256" key="2">
    <source>
        <dbReference type="ARBA" id="ARBA00022598"/>
    </source>
</evidence>
<dbReference type="EMBL" id="SZZP01000007">
    <property type="protein sequence ID" value="TKV81093.1"/>
    <property type="molecule type" value="Genomic_DNA"/>
</dbReference>
<dbReference type="PANTHER" id="PTHR43767:SF1">
    <property type="entry name" value="NONRIBOSOMAL PEPTIDE SYNTHASE PES1 (EUROFUNG)-RELATED"/>
    <property type="match status" value="1"/>
</dbReference>
<evidence type="ECO:0000259" key="6">
    <source>
        <dbReference type="Pfam" id="PF00501"/>
    </source>
</evidence>
<evidence type="ECO:0000313" key="8">
    <source>
        <dbReference type="EMBL" id="TKV81093.1"/>
    </source>
</evidence>
<dbReference type="Pfam" id="PF00501">
    <property type="entry name" value="AMP-binding"/>
    <property type="match status" value="1"/>
</dbReference>
<evidence type="ECO:0000256" key="3">
    <source>
        <dbReference type="ARBA" id="ARBA00051915"/>
    </source>
</evidence>
<dbReference type="InterPro" id="IPR000873">
    <property type="entry name" value="AMP-dep_synth/lig_dom"/>
</dbReference>
<comment type="caution">
    <text evidence="8">The sequence shown here is derived from an EMBL/GenBank/DDBJ whole genome shotgun (WGS) entry which is preliminary data.</text>
</comment>
<dbReference type="Gene3D" id="3.40.50.12780">
    <property type="entry name" value="N-terminal domain of ligase-like"/>
    <property type="match status" value="1"/>
</dbReference>
<accession>A0A4U6S2L7</accession>
<protein>
    <recommendedName>
        <fullName evidence="5">3-methylmercaptopropionyl-CoA ligase</fullName>
        <ecNumber evidence="4">6.2.1.44</ecNumber>
    </recommendedName>
</protein>
<evidence type="ECO:0000256" key="1">
    <source>
        <dbReference type="ARBA" id="ARBA00006432"/>
    </source>
</evidence>
<feature type="domain" description="AMP-dependent synthetase/ligase" evidence="6">
    <location>
        <begin position="11"/>
        <end position="359"/>
    </location>
</feature>
<evidence type="ECO:0000256" key="4">
    <source>
        <dbReference type="ARBA" id="ARBA00066616"/>
    </source>
</evidence>
<dbReference type="InterPro" id="IPR025110">
    <property type="entry name" value="AMP-bd_C"/>
</dbReference>
<proteinExistence type="inferred from homology"/>
<dbReference type="InterPro" id="IPR042099">
    <property type="entry name" value="ANL_N_sf"/>
</dbReference>
<evidence type="ECO:0000256" key="5">
    <source>
        <dbReference type="ARBA" id="ARBA00067668"/>
    </source>
</evidence>
<evidence type="ECO:0000259" key="7">
    <source>
        <dbReference type="Pfam" id="PF13193"/>
    </source>
</evidence>
<keyword evidence="2" id="KW-0436">Ligase</keyword>
<dbReference type="AlphaFoldDB" id="A0A4U6S2L7"/>
<organism evidence="8 9">
    <name type="scientific">Bradyrhizobium elkanii</name>
    <dbReference type="NCBI Taxonomy" id="29448"/>
    <lineage>
        <taxon>Bacteria</taxon>
        <taxon>Pseudomonadati</taxon>
        <taxon>Pseudomonadota</taxon>
        <taxon>Alphaproteobacteria</taxon>
        <taxon>Hyphomicrobiales</taxon>
        <taxon>Nitrobacteraceae</taxon>
        <taxon>Bradyrhizobium</taxon>
    </lineage>
</organism>
<dbReference type="FunFam" id="3.30.300.30:FF:000008">
    <property type="entry name" value="2,3-dihydroxybenzoate-AMP ligase"/>
    <property type="match status" value="1"/>
</dbReference>
<dbReference type="InterPro" id="IPR045851">
    <property type="entry name" value="AMP-bd_C_sf"/>
</dbReference>